<gene>
    <name evidence="1" type="ORF">OPV22_023174</name>
</gene>
<accession>A0AAV8QSC3</accession>
<organism evidence="1 2">
    <name type="scientific">Ensete ventricosum</name>
    <name type="common">Abyssinian banana</name>
    <name type="synonym">Musa ensete</name>
    <dbReference type="NCBI Taxonomy" id="4639"/>
    <lineage>
        <taxon>Eukaryota</taxon>
        <taxon>Viridiplantae</taxon>
        <taxon>Streptophyta</taxon>
        <taxon>Embryophyta</taxon>
        <taxon>Tracheophyta</taxon>
        <taxon>Spermatophyta</taxon>
        <taxon>Magnoliopsida</taxon>
        <taxon>Liliopsida</taxon>
        <taxon>Zingiberales</taxon>
        <taxon>Musaceae</taxon>
        <taxon>Ensete</taxon>
    </lineage>
</organism>
<protein>
    <submittedName>
        <fullName evidence="1">Uncharacterized protein</fullName>
    </submittedName>
</protein>
<proteinExistence type="predicted"/>
<keyword evidence="2" id="KW-1185">Reference proteome</keyword>
<dbReference type="EMBL" id="JAQQAF010000006">
    <property type="protein sequence ID" value="KAJ8479447.1"/>
    <property type="molecule type" value="Genomic_DNA"/>
</dbReference>
<dbReference type="Proteomes" id="UP001222027">
    <property type="component" value="Unassembled WGS sequence"/>
</dbReference>
<comment type="caution">
    <text evidence="1">The sequence shown here is derived from an EMBL/GenBank/DDBJ whole genome shotgun (WGS) entry which is preliminary data.</text>
</comment>
<dbReference type="AlphaFoldDB" id="A0AAV8QSC3"/>
<evidence type="ECO:0000313" key="2">
    <source>
        <dbReference type="Proteomes" id="UP001222027"/>
    </source>
</evidence>
<reference evidence="1 2" key="1">
    <citation type="submission" date="2022-12" db="EMBL/GenBank/DDBJ databases">
        <title>Chromosome-scale assembly of the Ensete ventricosum genome.</title>
        <authorList>
            <person name="Dussert Y."/>
            <person name="Stocks J."/>
            <person name="Wendawek A."/>
            <person name="Woldeyes F."/>
            <person name="Nichols R.A."/>
            <person name="Borrell J.S."/>
        </authorList>
    </citation>
    <scope>NUCLEOTIDE SEQUENCE [LARGE SCALE GENOMIC DNA]</scope>
    <source>
        <strain evidence="2">cv. Maze</strain>
        <tissue evidence="1">Seeds</tissue>
    </source>
</reference>
<evidence type="ECO:0000313" key="1">
    <source>
        <dbReference type="EMBL" id="KAJ8479447.1"/>
    </source>
</evidence>
<sequence>MDAYIDLFNDATKVNVEVGDSIRKASELVVITLPDPIPTHRIISLFLRPTRTLIGPQPNRPPGERRSLSTVLPVRSPRLALVVSSGYSTKSRESEAYSWKS</sequence>
<name>A0AAV8QSC3_ENSVE</name>